<protein>
    <submittedName>
        <fullName evidence="1">Uncharacterized protein</fullName>
    </submittedName>
</protein>
<comment type="caution">
    <text evidence="1">The sequence shown here is derived from an EMBL/GenBank/DDBJ whole genome shotgun (WGS) entry which is preliminary data.</text>
</comment>
<dbReference type="EMBL" id="JACHGY010000001">
    <property type="protein sequence ID" value="MBB6429960.1"/>
    <property type="molecule type" value="Genomic_DNA"/>
</dbReference>
<gene>
    <name evidence="1" type="ORF">HNQ40_001766</name>
</gene>
<keyword evidence="2" id="KW-1185">Reference proteome</keyword>
<organism evidence="1 2">
    <name type="scientific">Algisphaera agarilytica</name>
    <dbReference type="NCBI Taxonomy" id="1385975"/>
    <lineage>
        <taxon>Bacteria</taxon>
        <taxon>Pseudomonadati</taxon>
        <taxon>Planctomycetota</taxon>
        <taxon>Phycisphaerae</taxon>
        <taxon>Phycisphaerales</taxon>
        <taxon>Phycisphaeraceae</taxon>
        <taxon>Algisphaera</taxon>
    </lineage>
</organism>
<reference evidence="1 2" key="1">
    <citation type="submission" date="2020-08" db="EMBL/GenBank/DDBJ databases">
        <title>Genomic Encyclopedia of Type Strains, Phase IV (KMG-IV): sequencing the most valuable type-strain genomes for metagenomic binning, comparative biology and taxonomic classification.</title>
        <authorList>
            <person name="Goeker M."/>
        </authorList>
    </citation>
    <scope>NUCLEOTIDE SEQUENCE [LARGE SCALE GENOMIC DNA]</scope>
    <source>
        <strain evidence="1 2">DSM 103725</strain>
    </source>
</reference>
<dbReference type="AlphaFoldDB" id="A0A7X0LK13"/>
<evidence type="ECO:0000313" key="2">
    <source>
        <dbReference type="Proteomes" id="UP000541810"/>
    </source>
</evidence>
<dbReference type="Proteomes" id="UP000541810">
    <property type="component" value="Unassembled WGS sequence"/>
</dbReference>
<accession>A0A7X0LK13</accession>
<evidence type="ECO:0000313" key="1">
    <source>
        <dbReference type="EMBL" id="MBB6429960.1"/>
    </source>
</evidence>
<sequence>MSMNLTTDFEEAIRPVLDALPFEMALRRLVVDGPSEHTEASAAVAKAIQDPAVAERPDLIAGLWMYVDELDKSHEASQDLNTPTGSYWHAIMHRREGDFSNSKYWLSRAVHHPAMGLIDLTGGGAGSGTAVAAYDAVDFVDRVQRAHEREDGFHPELVSAQCKEWKALFEWCIHQ</sequence>
<name>A0A7X0LK13_9BACT</name>
<proteinExistence type="predicted"/>